<dbReference type="InterPro" id="IPR007905">
    <property type="entry name" value="EBP"/>
</dbReference>
<comment type="caution">
    <text evidence="16">The sequence shown here is derived from an EMBL/GenBank/DDBJ whole genome shotgun (WGS) entry which is preliminary data.</text>
</comment>
<keyword evidence="6 13" id="KW-1133">Transmembrane helix</keyword>
<feature type="transmembrane region" description="Helical" evidence="14">
    <location>
        <begin position="171"/>
        <end position="188"/>
    </location>
</feature>
<evidence type="ECO:0000313" key="17">
    <source>
        <dbReference type="Proteomes" id="UP000722485"/>
    </source>
</evidence>
<dbReference type="GO" id="GO:0016020">
    <property type="term" value="C:membrane"/>
    <property type="evidence" value="ECO:0007669"/>
    <property type="project" value="UniProtKB-SubCell"/>
</dbReference>
<evidence type="ECO:0000313" key="16">
    <source>
        <dbReference type="EMBL" id="KAF7552504.1"/>
    </source>
</evidence>
<keyword evidence="10" id="KW-1207">Sterol metabolism</keyword>
<keyword evidence="5" id="KW-0752">Steroid biosynthesis</keyword>
<protein>
    <recommendedName>
        <fullName evidence="15">EXPERA domain-containing protein</fullName>
    </recommendedName>
</protein>
<proteinExistence type="inferred from homology"/>
<evidence type="ECO:0000256" key="8">
    <source>
        <dbReference type="ARBA" id="ARBA00023098"/>
    </source>
</evidence>
<keyword evidence="12" id="KW-0413">Isomerase</keyword>
<dbReference type="EMBL" id="JAANBB010000059">
    <property type="protein sequence ID" value="KAF7552504.1"/>
    <property type="molecule type" value="Genomic_DNA"/>
</dbReference>
<evidence type="ECO:0000256" key="13">
    <source>
        <dbReference type="PROSITE-ProRule" id="PRU01087"/>
    </source>
</evidence>
<dbReference type="GO" id="GO:0004769">
    <property type="term" value="F:steroid Delta-isomerase activity"/>
    <property type="evidence" value="ECO:0007669"/>
    <property type="project" value="TreeGrafter"/>
</dbReference>
<evidence type="ECO:0000256" key="6">
    <source>
        <dbReference type="ARBA" id="ARBA00022989"/>
    </source>
</evidence>
<dbReference type="PANTHER" id="PTHR14207:SF0">
    <property type="entry name" value="3-BETA-HYDROXYSTEROID-DELTA(8),DELTA(7)-ISOMERASE"/>
    <property type="match status" value="1"/>
</dbReference>
<keyword evidence="8" id="KW-0443">Lipid metabolism</keyword>
<evidence type="ECO:0000256" key="1">
    <source>
        <dbReference type="ARBA" id="ARBA00004141"/>
    </source>
</evidence>
<dbReference type="PANTHER" id="PTHR14207">
    <property type="entry name" value="STEROL ISOMERASE"/>
    <property type="match status" value="1"/>
</dbReference>
<dbReference type="AlphaFoldDB" id="A0A9P5LHB6"/>
<sequence length="239" mass="26362">MDTFPNNATGSAGSLPAHPYFPLDVALEGYAANSMGAATLVGIFALLCCGVFAVTHLLMQQAQTTLGYGAKLATMWFALCGCIHLFFEGYFAVNHLDMAGQMDLFGQLWKEYSLSDSRYLTQDPFVVCMEAITAFFWGPLSFVCAYCIVTNHPLRHPLQMIISLGQIYGDILYYATCSFNSIVYQIAYCRPEGFYFWAYYVLCNAFWIVIPGVLLVQSVTATSQAIAKVQAAEATKKAL</sequence>
<feature type="domain" description="EXPERA" evidence="15">
    <location>
        <begin position="69"/>
        <end position="215"/>
    </location>
</feature>
<evidence type="ECO:0000256" key="11">
    <source>
        <dbReference type="ARBA" id="ARBA00023221"/>
    </source>
</evidence>
<evidence type="ECO:0000256" key="5">
    <source>
        <dbReference type="ARBA" id="ARBA00022955"/>
    </source>
</evidence>
<dbReference type="Pfam" id="PF05241">
    <property type="entry name" value="EBP"/>
    <property type="match status" value="1"/>
</dbReference>
<organism evidence="16 17">
    <name type="scientific">Cylindrodendrum hubeiense</name>
    <dbReference type="NCBI Taxonomy" id="595255"/>
    <lineage>
        <taxon>Eukaryota</taxon>
        <taxon>Fungi</taxon>
        <taxon>Dikarya</taxon>
        <taxon>Ascomycota</taxon>
        <taxon>Pezizomycotina</taxon>
        <taxon>Sordariomycetes</taxon>
        <taxon>Hypocreomycetidae</taxon>
        <taxon>Hypocreales</taxon>
        <taxon>Nectriaceae</taxon>
        <taxon>Cylindrodendrum</taxon>
    </lineage>
</organism>
<keyword evidence="9 13" id="KW-0472">Membrane</keyword>
<evidence type="ECO:0000256" key="3">
    <source>
        <dbReference type="ARBA" id="ARBA00022516"/>
    </source>
</evidence>
<gene>
    <name evidence="16" type="ORF">G7Z17_g4255</name>
</gene>
<reference evidence="16" key="1">
    <citation type="submission" date="2020-03" db="EMBL/GenBank/DDBJ databases">
        <title>Draft Genome Sequence of Cylindrodendrum hubeiense.</title>
        <authorList>
            <person name="Buettner E."/>
            <person name="Kellner H."/>
        </authorList>
    </citation>
    <scope>NUCLEOTIDE SEQUENCE</scope>
    <source>
        <strain evidence="16">IHI 201604</strain>
    </source>
</reference>
<evidence type="ECO:0000256" key="7">
    <source>
        <dbReference type="ARBA" id="ARBA00023011"/>
    </source>
</evidence>
<dbReference type="PROSITE" id="PS51751">
    <property type="entry name" value="EXPERA"/>
    <property type="match status" value="1"/>
</dbReference>
<accession>A0A9P5LHB6</accession>
<evidence type="ECO:0000256" key="12">
    <source>
        <dbReference type="ARBA" id="ARBA00023235"/>
    </source>
</evidence>
<dbReference type="GO" id="GO:0047750">
    <property type="term" value="F:cholestenol delta-isomerase activity"/>
    <property type="evidence" value="ECO:0007669"/>
    <property type="project" value="InterPro"/>
</dbReference>
<keyword evidence="11" id="KW-0753">Steroid metabolism</keyword>
<dbReference type="GO" id="GO:0005783">
    <property type="term" value="C:endoplasmic reticulum"/>
    <property type="evidence" value="ECO:0007669"/>
    <property type="project" value="TreeGrafter"/>
</dbReference>
<evidence type="ECO:0000256" key="4">
    <source>
        <dbReference type="ARBA" id="ARBA00022692"/>
    </source>
</evidence>
<feature type="transmembrane region" description="Helical" evidence="14">
    <location>
        <begin position="66"/>
        <end position="87"/>
    </location>
</feature>
<comment type="similarity">
    <text evidence="2">Belongs to the EBP family.</text>
</comment>
<evidence type="ECO:0000256" key="14">
    <source>
        <dbReference type="SAM" id="Phobius"/>
    </source>
</evidence>
<feature type="transmembrane region" description="Helical" evidence="14">
    <location>
        <begin position="194"/>
        <end position="216"/>
    </location>
</feature>
<keyword evidence="4 13" id="KW-0812">Transmembrane</keyword>
<keyword evidence="7" id="KW-0756">Sterol biosynthesis</keyword>
<dbReference type="InterPro" id="IPR033118">
    <property type="entry name" value="EXPERA"/>
</dbReference>
<dbReference type="OrthoDB" id="58557at2759"/>
<dbReference type="Proteomes" id="UP000722485">
    <property type="component" value="Unassembled WGS sequence"/>
</dbReference>
<keyword evidence="17" id="KW-1185">Reference proteome</keyword>
<comment type="subcellular location">
    <subcellularLocation>
        <location evidence="1">Membrane</location>
        <topology evidence="1">Multi-pass membrane protein</topology>
    </subcellularLocation>
</comment>
<evidence type="ECO:0000256" key="2">
    <source>
        <dbReference type="ARBA" id="ARBA00008337"/>
    </source>
</evidence>
<feature type="transmembrane region" description="Helical" evidence="14">
    <location>
        <begin position="124"/>
        <end position="150"/>
    </location>
</feature>
<dbReference type="GO" id="GO:0000247">
    <property type="term" value="F:C-8 sterol isomerase activity"/>
    <property type="evidence" value="ECO:0007669"/>
    <property type="project" value="TreeGrafter"/>
</dbReference>
<dbReference type="GO" id="GO:0016126">
    <property type="term" value="P:sterol biosynthetic process"/>
    <property type="evidence" value="ECO:0007669"/>
    <property type="project" value="UniProtKB-KW"/>
</dbReference>
<evidence type="ECO:0000256" key="10">
    <source>
        <dbReference type="ARBA" id="ARBA00023166"/>
    </source>
</evidence>
<name>A0A9P5LHB6_9HYPO</name>
<keyword evidence="3" id="KW-0444">Lipid biosynthesis</keyword>
<feature type="transmembrane region" description="Helical" evidence="14">
    <location>
        <begin position="30"/>
        <end position="54"/>
    </location>
</feature>
<evidence type="ECO:0000256" key="9">
    <source>
        <dbReference type="ARBA" id="ARBA00023136"/>
    </source>
</evidence>
<evidence type="ECO:0000259" key="15">
    <source>
        <dbReference type="PROSITE" id="PS51751"/>
    </source>
</evidence>